<keyword evidence="4" id="KW-1185">Reference proteome</keyword>
<gene>
    <name evidence="3" type="ORF">J5N97_003116</name>
</gene>
<reference evidence="3" key="2">
    <citation type="journal article" date="2022" name="Hortic Res">
        <title>The genome of Dioscorea zingiberensis sheds light on the biosynthesis, origin and evolution of the medicinally important diosgenin saponins.</title>
        <authorList>
            <person name="Li Y."/>
            <person name="Tan C."/>
            <person name="Li Z."/>
            <person name="Guo J."/>
            <person name="Li S."/>
            <person name="Chen X."/>
            <person name="Wang C."/>
            <person name="Dai X."/>
            <person name="Yang H."/>
            <person name="Song W."/>
            <person name="Hou L."/>
            <person name="Xu J."/>
            <person name="Tong Z."/>
            <person name="Xu A."/>
            <person name="Yuan X."/>
            <person name="Wang W."/>
            <person name="Yang Q."/>
            <person name="Chen L."/>
            <person name="Sun Z."/>
            <person name="Wang K."/>
            <person name="Pan B."/>
            <person name="Chen J."/>
            <person name="Bao Y."/>
            <person name="Liu F."/>
            <person name="Qi X."/>
            <person name="Gang D.R."/>
            <person name="Wen J."/>
            <person name="Li J."/>
        </authorList>
    </citation>
    <scope>NUCLEOTIDE SEQUENCE</scope>
    <source>
        <strain evidence="3">Dzin_1.0</strain>
    </source>
</reference>
<reference evidence="3" key="1">
    <citation type="submission" date="2021-03" db="EMBL/GenBank/DDBJ databases">
        <authorList>
            <person name="Li Z."/>
            <person name="Yang C."/>
        </authorList>
    </citation>
    <scope>NUCLEOTIDE SEQUENCE</scope>
    <source>
        <strain evidence="3">Dzin_1.0</strain>
        <tissue evidence="3">Leaf</tissue>
    </source>
</reference>
<proteinExistence type="predicted"/>
<dbReference type="SUPFAM" id="SSF140383">
    <property type="entry name" value="BSD domain-like"/>
    <property type="match status" value="1"/>
</dbReference>
<evidence type="ECO:0000313" key="3">
    <source>
        <dbReference type="EMBL" id="KAJ0984760.1"/>
    </source>
</evidence>
<feature type="region of interest" description="Disordered" evidence="1">
    <location>
        <begin position="208"/>
        <end position="231"/>
    </location>
</feature>
<dbReference type="InterPro" id="IPR035925">
    <property type="entry name" value="BSD_dom_sf"/>
</dbReference>
<dbReference type="Proteomes" id="UP001085076">
    <property type="component" value="Miscellaneous, Linkage group lg01"/>
</dbReference>
<comment type="caution">
    <text evidence="3">The sequence shown here is derived from an EMBL/GenBank/DDBJ whole genome shotgun (WGS) entry which is preliminary data.</text>
</comment>
<dbReference type="OrthoDB" id="1076611at2759"/>
<protein>
    <recommendedName>
        <fullName evidence="2">BSD domain-containing protein</fullName>
    </recommendedName>
</protein>
<dbReference type="AlphaFoldDB" id="A0A9D5D640"/>
<dbReference type="PANTHER" id="PTHR31923:SF4">
    <property type="entry name" value="BSD DOMAIN-CONTAINING PROTEIN"/>
    <property type="match status" value="1"/>
</dbReference>
<evidence type="ECO:0000256" key="1">
    <source>
        <dbReference type="SAM" id="MobiDB-lite"/>
    </source>
</evidence>
<evidence type="ECO:0000313" key="4">
    <source>
        <dbReference type="Proteomes" id="UP001085076"/>
    </source>
</evidence>
<feature type="domain" description="BSD" evidence="2">
    <location>
        <begin position="105"/>
        <end position="148"/>
    </location>
</feature>
<evidence type="ECO:0000259" key="2">
    <source>
        <dbReference type="PROSITE" id="PS50858"/>
    </source>
</evidence>
<dbReference type="InterPro" id="IPR005607">
    <property type="entry name" value="BSD_dom"/>
</dbReference>
<feature type="compositionally biased region" description="Basic and acidic residues" evidence="1">
    <location>
        <begin position="280"/>
        <end position="299"/>
    </location>
</feature>
<name>A0A9D5D640_9LILI</name>
<dbReference type="Pfam" id="PF03909">
    <property type="entry name" value="BSD"/>
    <property type="match status" value="1"/>
</dbReference>
<dbReference type="SMART" id="SM00751">
    <property type="entry name" value="BSD"/>
    <property type="match status" value="1"/>
</dbReference>
<dbReference type="PANTHER" id="PTHR31923">
    <property type="entry name" value="BSD DOMAIN-CONTAINING PROTEIN"/>
    <property type="match status" value="1"/>
</dbReference>
<dbReference type="Gene3D" id="1.10.3970.10">
    <property type="entry name" value="BSD domain"/>
    <property type="match status" value="1"/>
</dbReference>
<organism evidence="3 4">
    <name type="scientific">Dioscorea zingiberensis</name>
    <dbReference type="NCBI Taxonomy" id="325984"/>
    <lineage>
        <taxon>Eukaryota</taxon>
        <taxon>Viridiplantae</taxon>
        <taxon>Streptophyta</taxon>
        <taxon>Embryophyta</taxon>
        <taxon>Tracheophyta</taxon>
        <taxon>Spermatophyta</taxon>
        <taxon>Magnoliopsida</taxon>
        <taxon>Liliopsida</taxon>
        <taxon>Dioscoreales</taxon>
        <taxon>Dioscoreaceae</taxon>
        <taxon>Dioscorea</taxon>
    </lineage>
</organism>
<accession>A0A9D5D640</accession>
<sequence length="320" mass="36088">MAKGFRGVKDDLSEIGRRLLDIACFLGPLAAPSHLRHSAPSPSHASAFDDLSEANRSFDSIPVGGAGVVVSEEVRDFVEELVKLPESWLEFPVRLDDYFDISRQQKEHIIIVEQLVPSLADLRVTLCPTCMSEAHFWKIYFSLLHPRLNKHEAEVLSTQKIVEAARITQKKMEERVTHPFKNPGVVRSDEISIVQEDETQVQYFPTTGDTSIERHLENPSESDAASCDTRKQFQSEDDVSFSGTEEEDHVIVLKHLSSLKAGQGSSSSAKWVPLRKRSYASRERSISTHHTSDERKKVNVDSGEWQSIEDSDFEIVERSN</sequence>
<dbReference type="PROSITE" id="PS50858">
    <property type="entry name" value="BSD"/>
    <property type="match status" value="1"/>
</dbReference>
<dbReference type="EMBL" id="JAGGNH010000001">
    <property type="protein sequence ID" value="KAJ0984760.1"/>
    <property type="molecule type" value="Genomic_DNA"/>
</dbReference>
<feature type="region of interest" description="Disordered" evidence="1">
    <location>
        <begin position="262"/>
        <end position="303"/>
    </location>
</feature>